<keyword evidence="2" id="KW-1185">Reference proteome</keyword>
<name>A0ACC1WYX2_MELAZ</name>
<reference evidence="1 2" key="1">
    <citation type="journal article" date="2023" name="Science">
        <title>Complex scaffold remodeling in plant triterpene biosynthesis.</title>
        <authorList>
            <person name="De La Pena R."/>
            <person name="Hodgson H."/>
            <person name="Liu J.C."/>
            <person name="Stephenson M.J."/>
            <person name="Martin A.C."/>
            <person name="Owen C."/>
            <person name="Harkess A."/>
            <person name="Leebens-Mack J."/>
            <person name="Jimenez L.E."/>
            <person name="Osbourn A."/>
            <person name="Sattely E.S."/>
        </authorList>
    </citation>
    <scope>NUCLEOTIDE SEQUENCE [LARGE SCALE GENOMIC DNA]</scope>
    <source>
        <strain evidence="2">cv. JPN11</strain>
        <tissue evidence="1">Leaf</tissue>
    </source>
</reference>
<protein>
    <submittedName>
        <fullName evidence="1">Pyruvate decarboxylase</fullName>
    </submittedName>
</protein>
<proteinExistence type="predicted"/>
<dbReference type="EMBL" id="CM051405">
    <property type="protein sequence ID" value="KAJ4704390.1"/>
    <property type="molecule type" value="Genomic_DNA"/>
</dbReference>
<organism evidence="1 2">
    <name type="scientific">Melia azedarach</name>
    <name type="common">Chinaberry tree</name>
    <dbReference type="NCBI Taxonomy" id="155640"/>
    <lineage>
        <taxon>Eukaryota</taxon>
        <taxon>Viridiplantae</taxon>
        <taxon>Streptophyta</taxon>
        <taxon>Embryophyta</taxon>
        <taxon>Tracheophyta</taxon>
        <taxon>Spermatophyta</taxon>
        <taxon>Magnoliopsida</taxon>
        <taxon>eudicotyledons</taxon>
        <taxon>Gunneridae</taxon>
        <taxon>Pentapetalae</taxon>
        <taxon>rosids</taxon>
        <taxon>malvids</taxon>
        <taxon>Sapindales</taxon>
        <taxon>Meliaceae</taxon>
        <taxon>Melia</taxon>
    </lineage>
</organism>
<evidence type="ECO:0000313" key="1">
    <source>
        <dbReference type="EMBL" id="KAJ4704390.1"/>
    </source>
</evidence>
<sequence>MENETQNGSNSEPTKTDDILTDRRNSNCSSTFSSMRAQTLGHHLAHRILNAIAGAYSADLPVICIVGGPNSNDYDGEKILYHNINTGSPDFNQELACFRAVTCHQAVINNLGDAHHQIDTAIATCLRESKPVYISISCDAVAISRPTFIQEPVALSICPKTSNKMALEVAVEAAAELLNKAVKPVMVGGPKLRVSKAYKTFVELADSCGYAVAVMPSAKGLVPEHHPQFIGTYWGTIGTAFCAEIVETADASLFAGPVFDDISTLGFSLVFKKSKAIIVESERVLIPNMPVFGSILMKDFLKALSKRLKCNTTAYENYRRIYVPEAFPLPSDSKEALRVNVLFKHIQRMLSGDMSVVAEAGDSWFLCQKLRLPQGCGHENQLLYASIGWSVGATLGYAQAAPEKRVIACIGDGSFQMAAQEVSTMIRCGQRNVIIFLINNGGYTIEQEIHDGPYNVIKNWDYTALVDAIQNREGKCWTAKVRCEEELVAAIETVMENKNDCLCFIEAIVHSDDANKELLGLGCRLAAANGRPPKLL</sequence>
<dbReference type="Proteomes" id="UP001164539">
    <property type="component" value="Chromosome 12"/>
</dbReference>
<comment type="caution">
    <text evidence="1">The sequence shown here is derived from an EMBL/GenBank/DDBJ whole genome shotgun (WGS) entry which is preliminary data.</text>
</comment>
<accession>A0ACC1WYX2</accession>
<keyword evidence="1" id="KW-0670">Pyruvate</keyword>
<evidence type="ECO:0000313" key="2">
    <source>
        <dbReference type="Proteomes" id="UP001164539"/>
    </source>
</evidence>
<gene>
    <name evidence="1" type="ORF">OWV82_021311</name>
</gene>